<keyword evidence="3" id="KW-0813">Transport</keyword>
<feature type="transmembrane region" description="Helical" evidence="8">
    <location>
        <begin position="256"/>
        <end position="277"/>
    </location>
</feature>
<keyword evidence="6 8" id="KW-1133">Transmembrane helix</keyword>
<dbReference type="RefSeq" id="WP_074485016.1">
    <property type="nucleotide sequence ID" value="NZ_FMXP01000003.1"/>
</dbReference>
<dbReference type="PANTHER" id="PTHR21716:SF53">
    <property type="entry name" value="PERMEASE PERM-RELATED"/>
    <property type="match status" value="1"/>
</dbReference>
<dbReference type="Pfam" id="PF01594">
    <property type="entry name" value="AI-2E_transport"/>
    <property type="match status" value="1"/>
</dbReference>
<reference evidence="9 10" key="1">
    <citation type="submission" date="2016-10" db="EMBL/GenBank/DDBJ databases">
        <authorList>
            <person name="de Groot N.N."/>
        </authorList>
    </citation>
    <scope>NUCLEOTIDE SEQUENCE [LARGE SCALE GENOMIC DNA]</scope>
    <source>
        <strain evidence="9 10">A-4</strain>
    </source>
</reference>
<dbReference type="Proteomes" id="UP000182508">
    <property type="component" value="Unassembled WGS sequence"/>
</dbReference>
<dbReference type="PANTHER" id="PTHR21716">
    <property type="entry name" value="TRANSMEMBRANE PROTEIN"/>
    <property type="match status" value="1"/>
</dbReference>
<dbReference type="AlphaFoldDB" id="A0A1G6A8R1"/>
<keyword evidence="7 8" id="KW-0472">Membrane</keyword>
<feature type="transmembrane region" description="Helical" evidence="8">
    <location>
        <begin position="7"/>
        <end position="25"/>
    </location>
</feature>
<comment type="subcellular location">
    <subcellularLocation>
        <location evidence="1">Cell membrane</location>
        <topology evidence="1">Multi-pass membrane protein</topology>
    </subcellularLocation>
</comment>
<feature type="transmembrane region" description="Helical" evidence="8">
    <location>
        <begin position="37"/>
        <end position="59"/>
    </location>
</feature>
<keyword evidence="4" id="KW-1003">Cell membrane</keyword>
<keyword evidence="10" id="KW-1185">Reference proteome</keyword>
<evidence type="ECO:0000256" key="8">
    <source>
        <dbReference type="SAM" id="Phobius"/>
    </source>
</evidence>
<feature type="transmembrane region" description="Helical" evidence="8">
    <location>
        <begin position="338"/>
        <end position="358"/>
    </location>
</feature>
<feature type="transmembrane region" description="Helical" evidence="8">
    <location>
        <begin position="166"/>
        <end position="191"/>
    </location>
</feature>
<protein>
    <submittedName>
        <fullName evidence="9">Predicted PurR-regulated permease PerM</fullName>
    </submittedName>
</protein>
<dbReference type="GO" id="GO:0055085">
    <property type="term" value="P:transmembrane transport"/>
    <property type="evidence" value="ECO:0007669"/>
    <property type="project" value="TreeGrafter"/>
</dbReference>
<comment type="similarity">
    <text evidence="2">Belongs to the autoinducer-2 exporter (AI-2E) (TC 2.A.86) family.</text>
</comment>
<dbReference type="STRING" id="439219.SAMN02910293_00244"/>
<organism evidence="9 10">
    <name type="scientific">Streptococcus henryi</name>
    <dbReference type="NCBI Taxonomy" id="439219"/>
    <lineage>
        <taxon>Bacteria</taxon>
        <taxon>Bacillati</taxon>
        <taxon>Bacillota</taxon>
        <taxon>Bacilli</taxon>
        <taxon>Lactobacillales</taxon>
        <taxon>Streptococcaceae</taxon>
        <taxon>Streptococcus</taxon>
    </lineage>
</organism>
<evidence type="ECO:0000256" key="4">
    <source>
        <dbReference type="ARBA" id="ARBA00022475"/>
    </source>
</evidence>
<gene>
    <name evidence="9" type="ORF">SAMN02910293_00244</name>
</gene>
<evidence type="ECO:0000256" key="1">
    <source>
        <dbReference type="ARBA" id="ARBA00004651"/>
    </source>
</evidence>
<evidence type="ECO:0000256" key="7">
    <source>
        <dbReference type="ARBA" id="ARBA00023136"/>
    </source>
</evidence>
<dbReference type="GO" id="GO:0005886">
    <property type="term" value="C:plasma membrane"/>
    <property type="evidence" value="ECO:0007669"/>
    <property type="project" value="UniProtKB-SubCell"/>
</dbReference>
<evidence type="ECO:0000256" key="5">
    <source>
        <dbReference type="ARBA" id="ARBA00022692"/>
    </source>
</evidence>
<proteinExistence type="inferred from homology"/>
<dbReference type="eggNOG" id="COG0628">
    <property type="taxonomic scope" value="Bacteria"/>
</dbReference>
<dbReference type="InterPro" id="IPR002549">
    <property type="entry name" value="AI-2E-like"/>
</dbReference>
<evidence type="ECO:0000313" key="9">
    <source>
        <dbReference type="EMBL" id="SDB04795.1"/>
    </source>
</evidence>
<evidence type="ECO:0000256" key="2">
    <source>
        <dbReference type="ARBA" id="ARBA00009773"/>
    </source>
</evidence>
<name>A0A1G6A8R1_9STRE</name>
<accession>A0A1G6A8R1</accession>
<sequence>MKFEKQQVYYVVLAFVVCFAIMSYWDTGAGILQKIYNAAFPFLIGAAIAYVVNIVMSVYENLYTRIVKVAWLLKFKRAISMILAYLTFILSIVWLFSIVLPDLISSLSALSKIDPTAVSTFISELGENKLISQLLQYVGKDADLSATLTSYGQQILQQVLAVLTNVLISVTTIASTVLNVFVSLIFSFYVLANKEQLGRQFTLLTDTYLGRFAKNVHYFVDILHQRFHGFFVSQTLEAIILGSLTAIGMTLFKMPFAATIGVLVAFTALIPVVGAYIGVTIGFILIATQSVNQAVAFVIFLVILQQFEGNLIYPRVVGGSIGLPGMWVLLAITLGATLWGVGGMLIAVPLTATIYQVIKDNVHKRQLSQKNSKSISKANLRAEVEED</sequence>
<dbReference type="EMBL" id="FMXP01000003">
    <property type="protein sequence ID" value="SDB04795.1"/>
    <property type="molecule type" value="Genomic_DNA"/>
</dbReference>
<keyword evidence="5 8" id="KW-0812">Transmembrane</keyword>
<evidence type="ECO:0000256" key="3">
    <source>
        <dbReference type="ARBA" id="ARBA00022448"/>
    </source>
</evidence>
<evidence type="ECO:0000313" key="10">
    <source>
        <dbReference type="Proteomes" id="UP000182508"/>
    </source>
</evidence>
<evidence type="ECO:0000256" key="6">
    <source>
        <dbReference type="ARBA" id="ARBA00022989"/>
    </source>
</evidence>
<feature type="transmembrane region" description="Helical" evidence="8">
    <location>
        <begin position="79"/>
        <end position="100"/>
    </location>
</feature>